<dbReference type="KEGG" id="tva:4750691"/>
<dbReference type="EMBL" id="DS113937">
    <property type="protein sequence ID" value="EAX92976.1"/>
    <property type="molecule type" value="Genomic_DNA"/>
</dbReference>
<name>A2FQ37_TRIV3</name>
<dbReference type="RefSeq" id="XP_001305906.1">
    <property type="nucleotide sequence ID" value="XM_001305905.1"/>
</dbReference>
<gene>
    <name evidence="2" type="ORF">TVAG_042750</name>
</gene>
<dbReference type="AlphaFoldDB" id="A2FQ37"/>
<dbReference type="VEuPathDB" id="TrichDB:TVAGG3_1026080"/>
<evidence type="ECO:0000313" key="2">
    <source>
        <dbReference type="EMBL" id="EAX92976.1"/>
    </source>
</evidence>
<feature type="compositionally biased region" description="Polar residues" evidence="1">
    <location>
        <begin position="283"/>
        <end position="333"/>
    </location>
</feature>
<proteinExistence type="predicted"/>
<dbReference type="Proteomes" id="UP000001542">
    <property type="component" value="Unassembled WGS sequence"/>
</dbReference>
<accession>A2FQ37</accession>
<organism evidence="2 3">
    <name type="scientific">Trichomonas vaginalis (strain ATCC PRA-98 / G3)</name>
    <dbReference type="NCBI Taxonomy" id="412133"/>
    <lineage>
        <taxon>Eukaryota</taxon>
        <taxon>Metamonada</taxon>
        <taxon>Parabasalia</taxon>
        <taxon>Trichomonadida</taxon>
        <taxon>Trichomonadidae</taxon>
        <taxon>Trichomonas</taxon>
    </lineage>
</organism>
<reference evidence="2" key="1">
    <citation type="submission" date="2006-10" db="EMBL/GenBank/DDBJ databases">
        <authorList>
            <person name="Amadeo P."/>
            <person name="Zhao Q."/>
            <person name="Wortman J."/>
            <person name="Fraser-Liggett C."/>
            <person name="Carlton J."/>
        </authorList>
    </citation>
    <scope>NUCLEOTIDE SEQUENCE</scope>
    <source>
        <strain evidence="2">G3</strain>
    </source>
</reference>
<keyword evidence="3" id="KW-1185">Reference proteome</keyword>
<evidence type="ECO:0000313" key="3">
    <source>
        <dbReference type="Proteomes" id="UP000001542"/>
    </source>
</evidence>
<feature type="region of interest" description="Disordered" evidence="1">
    <location>
        <begin position="271"/>
        <end position="352"/>
    </location>
</feature>
<sequence length="352" mass="39959">MTEDISIEVFIKDANIVEDALGSYDLNVLFQQFQPVSFGLMLNLFQEKRILRIQMAKPIQPGPKLLVFQAGLYTCSLDIEQQIQNALEFRAYQSPLLKLVLVSPQKLPGVELNCNYLINSINHNPRLQMLKAKLNNIPSHDRIIPKLGPTLAPMNINKINSGMTPQLNPYPPLLHSPVTKNSPPIHENKFNRFDSKKKIQGKLIDWNEQSVREGAQWKRGNGPICSLYKKGYVFEPEITPVKVNHDLNRTLQPMKPPSIKNRDQKHITFVLSDSSDSPDKQENSLSWYENSTSKNFESPMKKNTSVSEAENTNDQQLSNSLTKSSDSIQSNISLERDTSKVLGFSDSDDDYF</sequence>
<evidence type="ECO:0000256" key="1">
    <source>
        <dbReference type="SAM" id="MobiDB-lite"/>
    </source>
</evidence>
<protein>
    <submittedName>
        <fullName evidence="2">Uncharacterized protein</fullName>
    </submittedName>
</protein>
<dbReference type="VEuPathDB" id="TrichDB:TVAG_042750"/>
<dbReference type="InParanoid" id="A2FQ37"/>
<reference evidence="2" key="2">
    <citation type="journal article" date="2007" name="Science">
        <title>Draft genome sequence of the sexually transmitted pathogen Trichomonas vaginalis.</title>
        <authorList>
            <person name="Carlton J.M."/>
            <person name="Hirt R.P."/>
            <person name="Silva J.C."/>
            <person name="Delcher A.L."/>
            <person name="Schatz M."/>
            <person name="Zhao Q."/>
            <person name="Wortman J.R."/>
            <person name="Bidwell S.L."/>
            <person name="Alsmark U.C.M."/>
            <person name="Besteiro S."/>
            <person name="Sicheritz-Ponten T."/>
            <person name="Noel C.J."/>
            <person name="Dacks J.B."/>
            <person name="Foster P.G."/>
            <person name="Simillion C."/>
            <person name="Van de Peer Y."/>
            <person name="Miranda-Saavedra D."/>
            <person name="Barton G.J."/>
            <person name="Westrop G.D."/>
            <person name="Mueller S."/>
            <person name="Dessi D."/>
            <person name="Fiori P.L."/>
            <person name="Ren Q."/>
            <person name="Paulsen I."/>
            <person name="Zhang H."/>
            <person name="Bastida-Corcuera F.D."/>
            <person name="Simoes-Barbosa A."/>
            <person name="Brown M.T."/>
            <person name="Hayes R.D."/>
            <person name="Mukherjee M."/>
            <person name="Okumura C.Y."/>
            <person name="Schneider R."/>
            <person name="Smith A.J."/>
            <person name="Vanacova S."/>
            <person name="Villalvazo M."/>
            <person name="Haas B.J."/>
            <person name="Pertea M."/>
            <person name="Feldblyum T.V."/>
            <person name="Utterback T.R."/>
            <person name="Shu C.L."/>
            <person name="Osoegawa K."/>
            <person name="de Jong P.J."/>
            <person name="Hrdy I."/>
            <person name="Horvathova L."/>
            <person name="Zubacova Z."/>
            <person name="Dolezal P."/>
            <person name="Malik S.B."/>
            <person name="Logsdon J.M. Jr."/>
            <person name="Henze K."/>
            <person name="Gupta A."/>
            <person name="Wang C.C."/>
            <person name="Dunne R.L."/>
            <person name="Upcroft J.A."/>
            <person name="Upcroft P."/>
            <person name="White O."/>
            <person name="Salzberg S.L."/>
            <person name="Tang P."/>
            <person name="Chiu C.-H."/>
            <person name="Lee Y.-S."/>
            <person name="Embley T.M."/>
            <person name="Coombs G.H."/>
            <person name="Mottram J.C."/>
            <person name="Tachezy J."/>
            <person name="Fraser-Liggett C.M."/>
            <person name="Johnson P.J."/>
        </authorList>
    </citation>
    <scope>NUCLEOTIDE SEQUENCE [LARGE SCALE GENOMIC DNA]</scope>
    <source>
        <strain evidence="2">G3</strain>
    </source>
</reference>